<dbReference type="PANTHER" id="PTHR32468:SF0">
    <property type="entry name" value="K(+)_H(+) ANTIPORTER 1"/>
    <property type="match status" value="1"/>
</dbReference>
<evidence type="ECO:0000256" key="3">
    <source>
        <dbReference type="ARBA" id="ARBA00022692"/>
    </source>
</evidence>
<dbReference type="AlphaFoldDB" id="A0A2S1SEL1"/>
<evidence type="ECO:0000256" key="7">
    <source>
        <dbReference type="SAM" id="Phobius"/>
    </source>
</evidence>
<evidence type="ECO:0000259" key="8">
    <source>
        <dbReference type="Pfam" id="PF00999"/>
    </source>
</evidence>
<keyword evidence="3 7" id="KW-0812">Transmembrane</keyword>
<dbReference type="GO" id="GO:0016020">
    <property type="term" value="C:membrane"/>
    <property type="evidence" value="ECO:0007669"/>
    <property type="project" value="UniProtKB-SubCell"/>
</dbReference>
<feature type="transmembrane region" description="Helical" evidence="7">
    <location>
        <begin position="345"/>
        <end position="363"/>
    </location>
</feature>
<feature type="transmembrane region" description="Helical" evidence="7">
    <location>
        <begin position="295"/>
        <end position="325"/>
    </location>
</feature>
<dbReference type="KEGG" id="fpal:HYN49_02215"/>
<comment type="subcellular location">
    <subcellularLocation>
        <location evidence="1">Membrane</location>
        <topology evidence="1">Multi-pass membrane protein</topology>
    </subcellularLocation>
</comment>
<name>A0A2S1SEL1_9FLAO</name>
<feature type="transmembrane region" description="Helical" evidence="7">
    <location>
        <begin position="61"/>
        <end position="82"/>
    </location>
</feature>
<feature type="transmembrane region" description="Helical" evidence="7">
    <location>
        <begin position="156"/>
        <end position="179"/>
    </location>
</feature>
<dbReference type="OrthoDB" id="9793589at2"/>
<evidence type="ECO:0000256" key="5">
    <source>
        <dbReference type="ARBA" id="ARBA00023065"/>
    </source>
</evidence>
<proteinExistence type="predicted"/>
<dbReference type="EMBL" id="CP029187">
    <property type="protein sequence ID" value="AWI24797.1"/>
    <property type="molecule type" value="Genomic_DNA"/>
</dbReference>
<feature type="transmembrane region" description="Helical" evidence="7">
    <location>
        <begin position="127"/>
        <end position="144"/>
    </location>
</feature>
<feature type="transmembrane region" description="Helical" evidence="7">
    <location>
        <begin position="7"/>
        <end position="25"/>
    </location>
</feature>
<feature type="transmembrane region" description="Helical" evidence="7">
    <location>
        <begin position="89"/>
        <end position="107"/>
    </location>
</feature>
<keyword evidence="2" id="KW-0813">Transport</keyword>
<evidence type="ECO:0000313" key="9">
    <source>
        <dbReference type="EMBL" id="AWI24797.1"/>
    </source>
</evidence>
<feature type="transmembrane region" description="Helical" evidence="7">
    <location>
        <begin position="375"/>
        <end position="395"/>
    </location>
</feature>
<feature type="transmembrane region" description="Helical" evidence="7">
    <location>
        <begin position="436"/>
        <end position="455"/>
    </location>
</feature>
<feature type="transmembrane region" description="Helical" evidence="7">
    <location>
        <begin position="253"/>
        <end position="274"/>
    </location>
</feature>
<gene>
    <name evidence="9" type="ORF">HYN49_02215</name>
</gene>
<dbReference type="PANTHER" id="PTHR32468">
    <property type="entry name" value="CATION/H + ANTIPORTER"/>
    <property type="match status" value="1"/>
</dbReference>
<accession>A0A2S1SEL1</accession>
<dbReference type="GO" id="GO:1902600">
    <property type="term" value="P:proton transmembrane transport"/>
    <property type="evidence" value="ECO:0007669"/>
    <property type="project" value="InterPro"/>
</dbReference>
<keyword evidence="5" id="KW-0406">Ion transport</keyword>
<organism evidence="9 10">
    <name type="scientific">Flavobacterium pallidum</name>
    <dbReference type="NCBI Taxonomy" id="2172098"/>
    <lineage>
        <taxon>Bacteria</taxon>
        <taxon>Pseudomonadati</taxon>
        <taxon>Bacteroidota</taxon>
        <taxon>Flavobacteriia</taxon>
        <taxon>Flavobacteriales</taxon>
        <taxon>Flavobacteriaceae</taxon>
        <taxon>Flavobacterium</taxon>
    </lineage>
</organism>
<dbReference type="InterPro" id="IPR006153">
    <property type="entry name" value="Cation/H_exchanger_TM"/>
</dbReference>
<dbReference type="RefSeq" id="WP_108902595.1">
    <property type="nucleotide sequence ID" value="NZ_CP029187.1"/>
</dbReference>
<dbReference type="InterPro" id="IPR038770">
    <property type="entry name" value="Na+/solute_symporter_sf"/>
</dbReference>
<dbReference type="GO" id="GO:0015297">
    <property type="term" value="F:antiporter activity"/>
    <property type="evidence" value="ECO:0007669"/>
    <property type="project" value="InterPro"/>
</dbReference>
<dbReference type="Pfam" id="PF00999">
    <property type="entry name" value="Na_H_Exchanger"/>
    <property type="match status" value="1"/>
</dbReference>
<evidence type="ECO:0000256" key="1">
    <source>
        <dbReference type="ARBA" id="ARBA00004141"/>
    </source>
</evidence>
<reference evidence="9 10" key="1">
    <citation type="submission" date="2018-05" db="EMBL/GenBank/DDBJ databases">
        <title>Genome sequencing of Flavobacterium sp. HYN0049.</title>
        <authorList>
            <person name="Yi H."/>
            <person name="Baek C."/>
        </authorList>
    </citation>
    <scope>NUCLEOTIDE SEQUENCE [LARGE SCALE GENOMIC DNA]</scope>
    <source>
        <strain evidence="9 10">HYN0049</strain>
    </source>
</reference>
<keyword evidence="10" id="KW-1185">Reference proteome</keyword>
<evidence type="ECO:0000256" key="4">
    <source>
        <dbReference type="ARBA" id="ARBA00022989"/>
    </source>
</evidence>
<evidence type="ECO:0000256" key="6">
    <source>
        <dbReference type="ARBA" id="ARBA00023136"/>
    </source>
</evidence>
<dbReference type="Proteomes" id="UP000244937">
    <property type="component" value="Chromosome"/>
</dbReference>
<sequence length="755" mass="83942">MKNLKNSLFYILTISGFSALIYYIITQGKNLESGRNIVAKTGKGQWDEFLDSMAHNLSESLAILLLQILSIILVARVFGWFFRKIGQQSVVGEMVAGIVLGPSLVGLYFPEFSNLLFPVASLPNLKLFSQLGLIFFMFVIGMELDLKALKNKANDAVVISHASIIFPFALGTGLGYFIYRQFAPPGVEFLSFALFIGISMSITAFPVLARIVQERGIHKTKLGTIVITCAAADDITAWCILATVIAIVKAGSFVSSLYVIGMAIAYVFLMLNVVRPFLARVGELKNSRQSMSKSVVAIFFLTLIISAYTTEIIGIHALFGAFMAGAIMPDNAKFRSIIIDKVEDLSVIILLPLFFVFTGLRTKIGLIDSPEMWKITGLIIVVAVAGKFLGSAIAAKFVGQSWRDSLTIGALMNTRGLMELIVLNIGKDLGVLDDRIFAMLVIMALVTTFMTGPALDLINFIFKTKDALVPEEIQSESKFKILISFGNTERGKALLRLANSFVRKEKDDAIVTAMHLTLSNELHTFNLEEQENKSFAPIVHESEALDQKIITLFKASNDIDNDIVEIANQGEYDLLLVGLGHSIFEGTLLGKVLGYTTRIINPDRLLDKFTGKEGLFENSPFDERTRQIIAKSKMPVGILVDKNLEKLQNAFMPIFSTEDAFLFDYAQRLIQNNDAKITLMDPNHAIRDNKELYGRIDEIESLKPNYMSMQEDRTMKKDFLEKMDIMVISLESWKKLVNSQSTWLSNIPSVLIIKP</sequence>
<dbReference type="Gene3D" id="1.20.1530.20">
    <property type="match status" value="1"/>
</dbReference>
<keyword evidence="6 7" id="KW-0472">Membrane</keyword>
<dbReference type="InterPro" id="IPR050794">
    <property type="entry name" value="CPA2_transporter"/>
</dbReference>
<feature type="domain" description="Cation/H+ exchanger transmembrane" evidence="8">
    <location>
        <begin position="72"/>
        <end position="455"/>
    </location>
</feature>
<feature type="transmembrane region" description="Helical" evidence="7">
    <location>
        <begin position="191"/>
        <end position="212"/>
    </location>
</feature>
<protein>
    <submittedName>
        <fullName evidence="9">Cation/H(+) antiporter</fullName>
    </submittedName>
</protein>
<keyword evidence="4 7" id="KW-1133">Transmembrane helix</keyword>
<feature type="transmembrane region" description="Helical" evidence="7">
    <location>
        <begin position="224"/>
        <end position="247"/>
    </location>
</feature>
<evidence type="ECO:0000256" key="2">
    <source>
        <dbReference type="ARBA" id="ARBA00022448"/>
    </source>
</evidence>
<evidence type="ECO:0000313" key="10">
    <source>
        <dbReference type="Proteomes" id="UP000244937"/>
    </source>
</evidence>